<gene>
    <name evidence="13" type="ORF">AC631_00968</name>
</gene>
<organism evidence="13 14">
    <name type="scientific">Debaryomyces fabryi</name>
    <dbReference type="NCBI Taxonomy" id="58627"/>
    <lineage>
        <taxon>Eukaryota</taxon>
        <taxon>Fungi</taxon>
        <taxon>Dikarya</taxon>
        <taxon>Ascomycota</taxon>
        <taxon>Saccharomycotina</taxon>
        <taxon>Pichiomycetes</taxon>
        <taxon>Debaryomycetaceae</taxon>
        <taxon>Debaryomyces</taxon>
    </lineage>
</organism>
<dbReference type="InterPro" id="IPR005835">
    <property type="entry name" value="NTP_transferase_dom"/>
</dbReference>
<dbReference type="Gene3D" id="2.160.10.10">
    <property type="entry name" value="Hexapeptide repeat proteins"/>
    <property type="match status" value="1"/>
</dbReference>
<sequence length="478" mass="53726">MEFHAVILCGSGKALSPFSQVRSTGMPKALLPIANRPMIDYVLEWCEKAFFPKVTVVCDPDTSEQVQRVLDEYKSEKSKREKAKEDADGDDDGGSFSRSVEILALDSSSSGEVLYHLYKTAALKSSPHFVILPCDIITNLPPQVLIEEYRNRQESDLGMLVYYRNQLDIEDKKSKIFPKNYTVYSDLASGQCQLLDIYSKEDIDFHKTLQIRTQMCWKYPNSTISTKLLNSSIFFGSVDQIFSVFDQEEKCTESYFHNRSITKVIRDLSRRSWKHSEPKDTVGFCILPDQATFLRVNNTPVLMEANRHFMKLQAIAKGQHQQQASHPKDKASANIGIDCLIGENTSVDEKTNVKRTIVGSSCHIGKRVKLTGCLILNNTTIEDDVQLENCILGNGVVIRSKLRLTNCNVESSLEVAKGTHSKGDTLLCLSLEGIVEDDEEEFAVDSDESDSDGESGSDYSYDDYDDEYDDNSDGLFAH</sequence>
<evidence type="ECO:0000313" key="13">
    <source>
        <dbReference type="EMBL" id="KSA03330.1"/>
    </source>
</evidence>
<dbReference type="RefSeq" id="XP_015469432.1">
    <property type="nucleotide sequence ID" value="XM_015609798.1"/>
</dbReference>
<dbReference type="Pfam" id="PF00483">
    <property type="entry name" value="NTP_transferase"/>
    <property type="match status" value="1"/>
</dbReference>
<dbReference type="GO" id="GO:0002183">
    <property type="term" value="P:cytoplasmic translational initiation"/>
    <property type="evidence" value="ECO:0007669"/>
    <property type="project" value="TreeGrafter"/>
</dbReference>
<comment type="caution">
    <text evidence="13">The sequence shown here is derived from an EMBL/GenBank/DDBJ whole genome shotgun (WGS) entry which is preliminary data.</text>
</comment>
<evidence type="ECO:0000256" key="5">
    <source>
        <dbReference type="ARBA" id="ARBA00022917"/>
    </source>
</evidence>
<feature type="region of interest" description="Disordered" evidence="10">
    <location>
        <begin position="440"/>
        <end position="478"/>
    </location>
</feature>
<feature type="compositionally biased region" description="Acidic residues" evidence="10">
    <location>
        <begin position="440"/>
        <end position="472"/>
    </location>
</feature>
<evidence type="ECO:0000256" key="3">
    <source>
        <dbReference type="ARBA" id="ARBA00022490"/>
    </source>
</evidence>
<dbReference type="GO" id="GO:0003743">
    <property type="term" value="F:translation initiation factor activity"/>
    <property type="evidence" value="ECO:0007669"/>
    <property type="project" value="UniProtKB-KW"/>
</dbReference>
<evidence type="ECO:0000256" key="2">
    <source>
        <dbReference type="ARBA" id="ARBA00007878"/>
    </source>
</evidence>
<dbReference type="AlphaFoldDB" id="A0A0V1Q4D2"/>
<evidence type="ECO:0000256" key="6">
    <source>
        <dbReference type="ARBA" id="ARBA00044196"/>
    </source>
</evidence>
<feature type="region of interest" description="Disordered" evidence="10">
    <location>
        <begin position="72"/>
        <end position="95"/>
    </location>
</feature>
<dbReference type="OrthoDB" id="10250549at2759"/>
<evidence type="ECO:0000256" key="4">
    <source>
        <dbReference type="ARBA" id="ARBA00022540"/>
    </source>
</evidence>
<evidence type="ECO:0000256" key="1">
    <source>
        <dbReference type="ARBA" id="ARBA00004514"/>
    </source>
</evidence>
<dbReference type="GeneID" id="26837977"/>
<reference evidence="13 14" key="1">
    <citation type="submission" date="2015-11" db="EMBL/GenBank/DDBJ databases">
        <title>The genome of Debaryomyces fabryi.</title>
        <authorList>
            <person name="Tafer H."/>
            <person name="Lopandic K."/>
        </authorList>
    </citation>
    <scope>NUCLEOTIDE SEQUENCE [LARGE SCALE GENOMIC DNA]</scope>
    <source>
        <strain evidence="13 14">CBS 789</strain>
    </source>
</reference>
<accession>A0A0V1Q4D2</accession>
<protein>
    <recommendedName>
        <fullName evidence="6">Translation initiation factor eIF2B subunit gamma</fullName>
    </recommendedName>
    <alternativeName>
        <fullName evidence="7">eIF2B GDP-GTP exchange factor subunit gamma</fullName>
    </alternativeName>
</protein>
<dbReference type="CDD" id="cd04652">
    <property type="entry name" value="LbH_eIF2B_gamma_C"/>
    <property type="match status" value="1"/>
</dbReference>
<dbReference type="GO" id="GO:0005085">
    <property type="term" value="F:guanyl-nucleotide exchange factor activity"/>
    <property type="evidence" value="ECO:0007669"/>
    <property type="project" value="TreeGrafter"/>
</dbReference>
<dbReference type="SUPFAM" id="SSF53448">
    <property type="entry name" value="Nucleotide-diphospho-sugar transferases"/>
    <property type="match status" value="1"/>
</dbReference>
<feature type="compositionally biased region" description="Basic and acidic residues" evidence="10">
    <location>
        <begin position="72"/>
        <end position="86"/>
    </location>
</feature>
<comment type="function">
    <text evidence="8">Acts as a component of the translation initiation factor 2B (eIF2B) complex, which catalyzes the exchange of GDP for GTP on the eukaryotic initiation factor 2 (eIF2) complex gamma subunit. Its guanine nucleotide exchange factor activity is repressed when bound to eIF2 complex phosphorylated on the alpha subunit, thereby limiting the amount of methionyl-initiator methionine tRNA available to the ribosome and consequently global translation is repressed.</text>
</comment>
<evidence type="ECO:0000259" key="11">
    <source>
        <dbReference type="Pfam" id="PF00483"/>
    </source>
</evidence>
<dbReference type="PANTHER" id="PTHR45989">
    <property type="entry name" value="TRANSLATION INITIATION FACTOR EIF-2B SUBUNIT GAMMA"/>
    <property type="match status" value="1"/>
</dbReference>
<keyword evidence="3" id="KW-0963">Cytoplasm</keyword>
<feature type="domain" description="EIF2B subunit epsilon/gamma LbH" evidence="12">
    <location>
        <begin position="330"/>
        <end position="411"/>
    </location>
</feature>
<evidence type="ECO:0000256" key="10">
    <source>
        <dbReference type="SAM" id="MobiDB-lite"/>
    </source>
</evidence>
<comment type="subcellular location">
    <subcellularLocation>
        <location evidence="1">Cytoplasm</location>
        <location evidence="1">Cytosol</location>
    </subcellularLocation>
</comment>
<dbReference type="GO" id="GO:0005829">
    <property type="term" value="C:cytosol"/>
    <property type="evidence" value="ECO:0007669"/>
    <property type="project" value="UniProtKB-SubCell"/>
</dbReference>
<evidence type="ECO:0000259" key="12">
    <source>
        <dbReference type="Pfam" id="PF25084"/>
    </source>
</evidence>
<dbReference type="InterPro" id="IPR051960">
    <property type="entry name" value="eIF2B_gamma"/>
</dbReference>
<comment type="subunit">
    <text evidence="9">Component of the translation initiation factor 2B (eIF2B) complex which is a heterodecamer of two sets of five different subunits: alpha, beta, gamma, delta and epsilon. Subunits alpha, beta and delta comprise a regulatory subcomplex and subunits epsilon and gamma comprise a catalytic subcomplex. Within the complex, the hexameric regulatory complex resides at the center, with the two heterodimeric catalytic subcomplexes bound on opposite sides.</text>
</comment>
<dbReference type="Proteomes" id="UP000054251">
    <property type="component" value="Unassembled WGS sequence"/>
</dbReference>
<keyword evidence="14" id="KW-1185">Reference proteome</keyword>
<dbReference type="PANTHER" id="PTHR45989:SF1">
    <property type="entry name" value="TRANSLATION INITIATION FACTOR EIF-2B SUBUNIT GAMMA"/>
    <property type="match status" value="1"/>
</dbReference>
<feature type="domain" description="Nucleotidyl transferase" evidence="11">
    <location>
        <begin position="5"/>
        <end position="161"/>
    </location>
</feature>
<evidence type="ECO:0000256" key="8">
    <source>
        <dbReference type="ARBA" id="ARBA00045373"/>
    </source>
</evidence>
<proteinExistence type="inferred from homology"/>
<dbReference type="Gene3D" id="3.90.550.10">
    <property type="entry name" value="Spore Coat Polysaccharide Biosynthesis Protein SpsA, Chain A"/>
    <property type="match status" value="1"/>
</dbReference>
<evidence type="ECO:0000256" key="9">
    <source>
        <dbReference type="ARBA" id="ARBA00046432"/>
    </source>
</evidence>
<comment type="similarity">
    <text evidence="2">Belongs to the eIF-2B gamma/epsilon subunits family.</text>
</comment>
<keyword evidence="4" id="KW-0396">Initiation factor</keyword>
<dbReference type="GO" id="GO:0005851">
    <property type="term" value="C:eukaryotic translation initiation factor 2B complex"/>
    <property type="evidence" value="ECO:0007669"/>
    <property type="project" value="TreeGrafter"/>
</dbReference>
<dbReference type="InterPro" id="IPR056764">
    <property type="entry name" value="LbH_EIF2B3/5"/>
</dbReference>
<dbReference type="EMBL" id="LMYN01000011">
    <property type="protein sequence ID" value="KSA03330.1"/>
    <property type="molecule type" value="Genomic_DNA"/>
</dbReference>
<name>A0A0V1Q4D2_9ASCO</name>
<dbReference type="InterPro" id="IPR029044">
    <property type="entry name" value="Nucleotide-diphossugar_trans"/>
</dbReference>
<dbReference type="Pfam" id="PF25084">
    <property type="entry name" value="LbH_EIF2B"/>
    <property type="match status" value="1"/>
</dbReference>
<keyword evidence="5" id="KW-0648">Protein biosynthesis</keyword>
<evidence type="ECO:0000256" key="7">
    <source>
        <dbReference type="ARBA" id="ARBA00044229"/>
    </source>
</evidence>
<evidence type="ECO:0000313" key="14">
    <source>
        <dbReference type="Proteomes" id="UP000054251"/>
    </source>
</evidence>